<proteinExistence type="predicted"/>
<dbReference type="InterPro" id="IPR020945">
    <property type="entry name" value="DMSO/NO3_reduct_chaperone"/>
</dbReference>
<dbReference type="RefSeq" id="WP_152969163.1">
    <property type="nucleotide sequence ID" value="NZ_LAQT01000009.1"/>
</dbReference>
<dbReference type="PANTHER" id="PTHR43680:SF2">
    <property type="entry name" value="NITRATE REDUCTASE MOLYBDENUM COFACTOR ASSEMBLY CHAPERONE NARJ"/>
    <property type="match status" value="1"/>
</dbReference>
<keyword evidence="1" id="KW-0534">Nitrate assimilation</keyword>
<dbReference type="OrthoDB" id="8478585at2"/>
<dbReference type="STRING" id="857265.WG78_11610"/>
<dbReference type="SUPFAM" id="SSF89155">
    <property type="entry name" value="TorD-like"/>
    <property type="match status" value="1"/>
</dbReference>
<organism evidence="2 3">
    <name type="scientific">Amantichitinum ursilacus</name>
    <dbReference type="NCBI Taxonomy" id="857265"/>
    <lineage>
        <taxon>Bacteria</taxon>
        <taxon>Pseudomonadati</taxon>
        <taxon>Pseudomonadota</taxon>
        <taxon>Betaproteobacteria</taxon>
        <taxon>Neisseriales</taxon>
        <taxon>Chitinibacteraceae</taxon>
        <taxon>Amantichitinum</taxon>
    </lineage>
</organism>
<dbReference type="Proteomes" id="UP000037939">
    <property type="component" value="Unassembled WGS sequence"/>
</dbReference>
<dbReference type="InterPro" id="IPR003765">
    <property type="entry name" value="NO3_reductase_chaperone_NarJ"/>
</dbReference>
<evidence type="ECO:0000313" key="3">
    <source>
        <dbReference type="Proteomes" id="UP000037939"/>
    </source>
</evidence>
<dbReference type="Pfam" id="PF02613">
    <property type="entry name" value="Nitrate_red_del"/>
    <property type="match status" value="1"/>
</dbReference>
<dbReference type="PANTHER" id="PTHR43680">
    <property type="entry name" value="NITRATE REDUCTASE MOLYBDENUM COFACTOR ASSEMBLY CHAPERONE"/>
    <property type="match status" value="1"/>
</dbReference>
<evidence type="ECO:0000313" key="2">
    <source>
        <dbReference type="EMBL" id="KPC52489.1"/>
    </source>
</evidence>
<dbReference type="GO" id="GO:0016530">
    <property type="term" value="F:metallochaperone activity"/>
    <property type="evidence" value="ECO:0007669"/>
    <property type="project" value="TreeGrafter"/>
</dbReference>
<name>A0A0N0XI22_9NEIS</name>
<dbReference type="Gene3D" id="1.10.3480.10">
    <property type="entry name" value="TorD-like"/>
    <property type="match status" value="1"/>
</dbReference>
<evidence type="ECO:0000256" key="1">
    <source>
        <dbReference type="ARBA" id="ARBA00023063"/>
    </source>
</evidence>
<dbReference type="InterPro" id="IPR036411">
    <property type="entry name" value="TorD-like_sf"/>
</dbReference>
<dbReference type="GO" id="GO:0042128">
    <property type="term" value="P:nitrate assimilation"/>
    <property type="evidence" value="ECO:0007669"/>
    <property type="project" value="UniProtKB-KW"/>
</dbReference>
<dbReference type="NCBIfam" id="TIGR00684">
    <property type="entry name" value="narJ"/>
    <property type="match status" value="1"/>
</dbReference>
<keyword evidence="3" id="KW-1185">Reference proteome</keyword>
<protein>
    <submittedName>
        <fullName evidence="2">Nitrate reductase molybdenum cofactor assembly chaperone NarJ</fullName>
    </submittedName>
</protein>
<accession>A0A0N0XI22</accession>
<dbReference type="GO" id="GO:0051131">
    <property type="term" value="P:chaperone-mediated protein complex assembly"/>
    <property type="evidence" value="ECO:0007669"/>
    <property type="project" value="InterPro"/>
</dbReference>
<reference evidence="2 3" key="1">
    <citation type="submission" date="2015-07" db="EMBL/GenBank/DDBJ databases">
        <title>Draft genome sequence of the Amantichitinum ursilacus IGB-41, a new chitin-degrading bacterium.</title>
        <authorList>
            <person name="Kirstahler P."/>
            <person name="Guenther M."/>
            <person name="Grumaz C."/>
            <person name="Rupp S."/>
            <person name="Zibek S."/>
            <person name="Sohn K."/>
        </authorList>
    </citation>
    <scope>NUCLEOTIDE SEQUENCE [LARGE SCALE GENOMIC DNA]</scope>
    <source>
        <strain evidence="2 3">IGB-41</strain>
    </source>
</reference>
<comment type="caution">
    <text evidence="2">The sequence shown here is derived from an EMBL/GenBank/DDBJ whole genome shotgun (WGS) entry which is preliminary data.</text>
</comment>
<dbReference type="EMBL" id="LAQT01000009">
    <property type="protein sequence ID" value="KPC52489.1"/>
    <property type="molecule type" value="Genomic_DNA"/>
</dbReference>
<dbReference type="PATRIC" id="fig|857265.3.peg.2385"/>
<sequence>MMQRAQFPTLHFQVMSALLQYPEQDLLDALPELDGVLADAPGGLRLKLAPLLQALSQTPLLQAQERYVDTFDRGRKYSLHLFEHIHGESRDRGPAMVDLMEAYKQHGLQIEASELPDYLPLMLEFLGGVSPQIALSFLDEAVHVIAVIGERLTAVASPYACVFSALVSLASVTPLPLVQPPVRDMDEALETFGPDLQGVEPLLGKAGPQTVQFYPRPAPRPAL</sequence>
<dbReference type="AlphaFoldDB" id="A0A0N0XI22"/>
<dbReference type="GO" id="GO:0051082">
    <property type="term" value="F:unfolded protein binding"/>
    <property type="evidence" value="ECO:0007669"/>
    <property type="project" value="InterPro"/>
</dbReference>
<gene>
    <name evidence="2" type="primary">narJ</name>
    <name evidence="2" type="ORF">WG78_11610</name>
</gene>